<dbReference type="AlphaFoldDB" id="A0AAV7MVI4"/>
<feature type="region of interest" description="Disordered" evidence="1">
    <location>
        <begin position="37"/>
        <end position="85"/>
    </location>
</feature>
<sequence>MSTGAQGAVGGSTRLATAPISGGSARVVIQAPGRGLRVSGCTRDALGNTKTRSKRVDAAGPKSSARKNPPAARSGRNKDGIQIRC</sequence>
<reference evidence="2" key="1">
    <citation type="journal article" date="2022" name="bioRxiv">
        <title>Sequencing and chromosome-scale assembly of the giantPleurodeles waltlgenome.</title>
        <authorList>
            <person name="Brown T."/>
            <person name="Elewa A."/>
            <person name="Iarovenko S."/>
            <person name="Subramanian E."/>
            <person name="Araus A.J."/>
            <person name="Petzold A."/>
            <person name="Susuki M."/>
            <person name="Suzuki K.-i.T."/>
            <person name="Hayashi T."/>
            <person name="Toyoda A."/>
            <person name="Oliveira C."/>
            <person name="Osipova E."/>
            <person name="Leigh N.D."/>
            <person name="Simon A."/>
            <person name="Yun M.H."/>
        </authorList>
    </citation>
    <scope>NUCLEOTIDE SEQUENCE</scope>
    <source>
        <strain evidence="2">20211129_DDA</strain>
        <tissue evidence="2">Liver</tissue>
    </source>
</reference>
<proteinExistence type="predicted"/>
<comment type="caution">
    <text evidence="2">The sequence shown here is derived from an EMBL/GenBank/DDBJ whole genome shotgun (WGS) entry which is preliminary data.</text>
</comment>
<feature type="compositionally biased region" description="Basic and acidic residues" evidence="1">
    <location>
        <begin position="76"/>
        <end position="85"/>
    </location>
</feature>
<accession>A0AAV7MVI4</accession>
<organism evidence="2 3">
    <name type="scientific">Pleurodeles waltl</name>
    <name type="common">Iberian ribbed newt</name>
    <dbReference type="NCBI Taxonomy" id="8319"/>
    <lineage>
        <taxon>Eukaryota</taxon>
        <taxon>Metazoa</taxon>
        <taxon>Chordata</taxon>
        <taxon>Craniata</taxon>
        <taxon>Vertebrata</taxon>
        <taxon>Euteleostomi</taxon>
        <taxon>Amphibia</taxon>
        <taxon>Batrachia</taxon>
        <taxon>Caudata</taxon>
        <taxon>Salamandroidea</taxon>
        <taxon>Salamandridae</taxon>
        <taxon>Pleurodelinae</taxon>
        <taxon>Pleurodeles</taxon>
    </lineage>
</organism>
<evidence type="ECO:0000313" key="2">
    <source>
        <dbReference type="EMBL" id="KAJ1104968.1"/>
    </source>
</evidence>
<protein>
    <submittedName>
        <fullName evidence="2">Uncharacterized protein</fullName>
    </submittedName>
</protein>
<evidence type="ECO:0000256" key="1">
    <source>
        <dbReference type="SAM" id="MobiDB-lite"/>
    </source>
</evidence>
<name>A0AAV7MVI4_PLEWA</name>
<dbReference type="EMBL" id="JANPWB010000013">
    <property type="protein sequence ID" value="KAJ1104968.1"/>
    <property type="molecule type" value="Genomic_DNA"/>
</dbReference>
<keyword evidence="3" id="KW-1185">Reference proteome</keyword>
<dbReference type="Proteomes" id="UP001066276">
    <property type="component" value="Chromosome 9"/>
</dbReference>
<feature type="region of interest" description="Disordered" evidence="1">
    <location>
        <begin position="1"/>
        <end position="24"/>
    </location>
</feature>
<evidence type="ECO:0000313" key="3">
    <source>
        <dbReference type="Proteomes" id="UP001066276"/>
    </source>
</evidence>
<gene>
    <name evidence="2" type="ORF">NDU88_002376</name>
</gene>